<evidence type="ECO:0000313" key="4">
    <source>
        <dbReference type="EMBL" id="VFT91884.1"/>
    </source>
</evidence>
<evidence type="ECO:0000256" key="1">
    <source>
        <dbReference type="SAM" id="SignalP"/>
    </source>
</evidence>
<feature type="chain" id="PRO_5033827466" evidence="1">
    <location>
        <begin position="21"/>
        <end position="337"/>
    </location>
</feature>
<dbReference type="Proteomes" id="UP000332933">
    <property type="component" value="Unassembled WGS sequence"/>
</dbReference>
<dbReference type="AlphaFoldDB" id="A0A485L4Z0"/>
<name>A0A485L4Z0_9STRA</name>
<dbReference type="PANTHER" id="PTHR14499">
    <property type="entry name" value="POTASSIUM CHANNEL TETRAMERIZATION DOMAIN-CONTAINING"/>
    <property type="match status" value="1"/>
</dbReference>
<reference evidence="4 5" key="1">
    <citation type="submission" date="2019-03" db="EMBL/GenBank/DDBJ databases">
        <authorList>
            <person name="Gaulin E."/>
            <person name="Dumas B."/>
        </authorList>
    </citation>
    <scope>NUCLEOTIDE SEQUENCE [LARGE SCALE GENOMIC DNA]</scope>
    <source>
        <strain evidence="4">CBS 568.67</strain>
    </source>
</reference>
<dbReference type="InterPro" id="IPR013320">
    <property type="entry name" value="ConA-like_dom_sf"/>
</dbReference>
<dbReference type="Pfam" id="PF02214">
    <property type="entry name" value="BTB_2"/>
    <property type="match status" value="1"/>
</dbReference>
<dbReference type="InterPro" id="IPR000210">
    <property type="entry name" value="BTB/POZ_dom"/>
</dbReference>
<dbReference type="InterPro" id="IPR043136">
    <property type="entry name" value="B30.2/SPRY_sf"/>
</dbReference>
<feature type="domain" description="BTB" evidence="2">
    <location>
        <begin position="87"/>
        <end position="157"/>
    </location>
</feature>
<dbReference type="SUPFAM" id="SSF49899">
    <property type="entry name" value="Concanavalin A-like lectins/glucanases"/>
    <property type="match status" value="1"/>
</dbReference>
<evidence type="ECO:0000313" key="5">
    <source>
        <dbReference type="Proteomes" id="UP000332933"/>
    </source>
</evidence>
<dbReference type="OrthoDB" id="2414723at2759"/>
<keyword evidence="1" id="KW-0732">Signal</keyword>
<dbReference type="InterPro" id="IPR011333">
    <property type="entry name" value="SKP1/BTB/POZ_sf"/>
</dbReference>
<dbReference type="InterPro" id="IPR003131">
    <property type="entry name" value="T1-type_BTB"/>
</dbReference>
<accession>A0A485L4Z0</accession>
<sequence>MNYHTYKMSTLLAWIQQGTAALTQAAEAIEARETALAAKERDIDARELMLTTKEAEFQVRERDLATKEAAWMALRDQLDRNITDAPQVISLDVGGMMYKTAKSTLLAVDDSYFHALLGCHDRWTPDSPQNAFFLDLHGHTFDRVLGFLRTGKLSLAGLNEWEQGHVWASMDYLKLALAKPEMWQWDPRHCSSALTISGEKLSLVRSRNDISSRQSAIGDSPRDCFHVQLGGFGLRTFVGLFPRRSPPLEGYFLRLDNGKKATQPMSATYETPYNLAATFTPGDILTVRVIDGKVHFERNGRDLGPAFVVSDPCMPLYPVVSMVNPGNFTIVDGSDTA</sequence>
<gene>
    <name evidence="4" type="primary">Aste57867_15071</name>
    <name evidence="3" type="ORF">As57867_015015</name>
    <name evidence="4" type="ORF">ASTE57867_15071</name>
</gene>
<evidence type="ECO:0000313" key="3">
    <source>
        <dbReference type="EMBL" id="KAF0694012.1"/>
    </source>
</evidence>
<dbReference type="EMBL" id="CAADRA010005640">
    <property type="protein sequence ID" value="VFT91884.1"/>
    <property type="molecule type" value="Genomic_DNA"/>
</dbReference>
<dbReference type="PROSITE" id="PS50097">
    <property type="entry name" value="BTB"/>
    <property type="match status" value="1"/>
</dbReference>
<dbReference type="Gene3D" id="2.60.120.920">
    <property type="match status" value="1"/>
</dbReference>
<protein>
    <submittedName>
        <fullName evidence="4">Aste57867_15071 protein</fullName>
    </submittedName>
</protein>
<feature type="signal peptide" evidence="1">
    <location>
        <begin position="1"/>
        <end position="20"/>
    </location>
</feature>
<organism evidence="4 5">
    <name type="scientific">Aphanomyces stellatus</name>
    <dbReference type="NCBI Taxonomy" id="120398"/>
    <lineage>
        <taxon>Eukaryota</taxon>
        <taxon>Sar</taxon>
        <taxon>Stramenopiles</taxon>
        <taxon>Oomycota</taxon>
        <taxon>Saprolegniomycetes</taxon>
        <taxon>Saprolegniales</taxon>
        <taxon>Verrucalvaceae</taxon>
        <taxon>Aphanomyces</taxon>
    </lineage>
</organism>
<proteinExistence type="predicted"/>
<dbReference type="Gene3D" id="3.30.710.10">
    <property type="entry name" value="Potassium Channel Kv1.1, Chain A"/>
    <property type="match status" value="1"/>
</dbReference>
<evidence type="ECO:0000259" key="2">
    <source>
        <dbReference type="PROSITE" id="PS50097"/>
    </source>
</evidence>
<reference evidence="3" key="2">
    <citation type="submission" date="2019-06" db="EMBL/GenBank/DDBJ databases">
        <title>Genomics analysis of Aphanomyces spp. identifies a new class of oomycete effector associated with host adaptation.</title>
        <authorList>
            <person name="Gaulin E."/>
        </authorList>
    </citation>
    <scope>NUCLEOTIDE SEQUENCE</scope>
    <source>
        <strain evidence="3">CBS 578.67</strain>
    </source>
</reference>
<dbReference type="GO" id="GO:0051260">
    <property type="term" value="P:protein homooligomerization"/>
    <property type="evidence" value="ECO:0007669"/>
    <property type="project" value="InterPro"/>
</dbReference>
<dbReference type="SUPFAM" id="SSF54695">
    <property type="entry name" value="POZ domain"/>
    <property type="match status" value="1"/>
</dbReference>
<dbReference type="PANTHER" id="PTHR14499:SF136">
    <property type="entry name" value="GH08630P"/>
    <property type="match status" value="1"/>
</dbReference>
<keyword evidence="5" id="KW-1185">Reference proteome</keyword>
<dbReference type="EMBL" id="VJMH01005619">
    <property type="protein sequence ID" value="KAF0694012.1"/>
    <property type="molecule type" value="Genomic_DNA"/>
</dbReference>